<evidence type="ECO:0000256" key="3">
    <source>
        <dbReference type="ARBA" id="ARBA00022448"/>
    </source>
</evidence>
<dbReference type="Pfam" id="PF00153">
    <property type="entry name" value="Mito_carr"/>
    <property type="match status" value="3"/>
</dbReference>
<reference evidence="12" key="1">
    <citation type="submission" date="2014-09" db="EMBL/GenBank/DDBJ databases">
        <title>Draft genome sequence of an oleaginous Mucoromycotina fungus Mucor ambiguus NBRC6742.</title>
        <authorList>
            <person name="Takeda I."/>
            <person name="Yamane N."/>
            <person name="Morita T."/>
            <person name="Tamano K."/>
            <person name="Machida M."/>
            <person name="Baker S."/>
            <person name="Koike H."/>
        </authorList>
    </citation>
    <scope>NUCLEOTIDE SEQUENCE</scope>
    <source>
        <strain evidence="12">NBRC 6742</strain>
    </source>
</reference>
<dbReference type="InterPro" id="IPR002067">
    <property type="entry name" value="MCP"/>
</dbReference>
<dbReference type="PANTHER" id="PTHR45760">
    <property type="entry name" value="FI19922P1-RELATED"/>
    <property type="match status" value="1"/>
</dbReference>
<protein>
    <submittedName>
        <fullName evidence="12">Solute carrier family 25 member 40</fullName>
    </submittedName>
</protein>
<dbReference type="InterPro" id="IPR023395">
    <property type="entry name" value="MCP_dom_sf"/>
</dbReference>
<dbReference type="GO" id="GO:1990542">
    <property type="term" value="P:mitochondrial transmembrane transport"/>
    <property type="evidence" value="ECO:0007669"/>
    <property type="project" value="InterPro"/>
</dbReference>
<feature type="repeat" description="Solcar" evidence="10">
    <location>
        <begin position="230"/>
        <end position="315"/>
    </location>
</feature>
<evidence type="ECO:0000256" key="11">
    <source>
        <dbReference type="RuleBase" id="RU000488"/>
    </source>
</evidence>
<keyword evidence="4 10" id="KW-0812">Transmembrane</keyword>
<evidence type="ECO:0000256" key="6">
    <source>
        <dbReference type="ARBA" id="ARBA00022792"/>
    </source>
</evidence>
<comment type="similarity">
    <text evidence="2 11">Belongs to the mitochondrial carrier (TC 2.A.29) family.</text>
</comment>
<name>A0A0C9LZT1_9FUNG</name>
<dbReference type="GO" id="GO:0005743">
    <property type="term" value="C:mitochondrial inner membrane"/>
    <property type="evidence" value="ECO:0007669"/>
    <property type="project" value="UniProtKB-SubCell"/>
</dbReference>
<feature type="repeat" description="Solcar" evidence="10">
    <location>
        <begin position="136"/>
        <end position="222"/>
    </location>
</feature>
<keyword evidence="9 10" id="KW-0472">Membrane</keyword>
<evidence type="ECO:0000256" key="5">
    <source>
        <dbReference type="ARBA" id="ARBA00022737"/>
    </source>
</evidence>
<proteinExistence type="inferred from homology"/>
<dbReference type="InterPro" id="IPR018108">
    <property type="entry name" value="MCP_transmembrane"/>
</dbReference>
<evidence type="ECO:0000256" key="9">
    <source>
        <dbReference type="ARBA" id="ARBA00023136"/>
    </source>
</evidence>
<dbReference type="PROSITE" id="PS50920">
    <property type="entry name" value="SOLCAR"/>
    <property type="match status" value="3"/>
</dbReference>
<keyword evidence="5" id="KW-0677">Repeat</keyword>
<dbReference type="InterPro" id="IPR045315">
    <property type="entry name" value="Mtm1-like"/>
</dbReference>
<evidence type="ECO:0000256" key="7">
    <source>
        <dbReference type="ARBA" id="ARBA00022989"/>
    </source>
</evidence>
<feature type="repeat" description="Solcar" evidence="10">
    <location>
        <begin position="31"/>
        <end position="125"/>
    </location>
</feature>
<organism evidence="12">
    <name type="scientific">Mucor ambiguus</name>
    <dbReference type="NCBI Taxonomy" id="91626"/>
    <lineage>
        <taxon>Eukaryota</taxon>
        <taxon>Fungi</taxon>
        <taxon>Fungi incertae sedis</taxon>
        <taxon>Mucoromycota</taxon>
        <taxon>Mucoromycotina</taxon>
        <taxon>Mucoromycetes</taxon>
        <taxon>Mucorales</taxon>
        <taxon>Mucorineae</taxon>
        <taxon>Mucoraceae</taxon>
        <taxon>Mucor</taxon>
    </lineage>
</organism>
<dbReference type="Gene3D" id="1.50.40.10">
    <property type="entry name" value="Mitochondrial carrier domain"/>
    <property type="match status" value="1"/>
</dbReference>
<dbReference type="AlphaFoldDB" id="A0A0C9LZT1"/>
<evidence type="ECO:0000313" key="13">
    <source>
        <dbReference type="Proteomes" id="UP000053815"/>
    </source>
</evidence>
<keyword evidence="13" id="KW-1185">Reference proteome</keyword>
<sequence>MSETIAATGSRNQPEAMFAEKPHQASAITGSSSFEKIVSACTGAVITMSFMNPLDVVKTRLQEASKGGNKQYTGTIVSTTCQDALSKIFRNEGFFALWRGLTPGLAMALPSTAIYFVGYDYIRDHTRTSQFANTALDTYSPLWAGGLARTMAALVVSPLELFRTRMQSAEAVNGFPDVWRGVSRMVQKEGPQALWRGLLPTMLRDVPFSGIYWMGYEKIKQRLQTHHGLSHFQTSFIAGASSGMFAAIITTPFDVVKTQRQVSSDAEEARLGRILRNILQRDGTAGFFRGVVPRVVKVAPACAIMISSYEMGKHFFANRKSEQLQLQQ</sequence>
<dbReference type="PRINTS" id="PR00926">
    <property type="entry name" value="MITOCARRIER"/>
</dbReference>
<keyword evidence="8" id="KW-0496">Mitochondrion</keyword>
<dbReference type="OrthoDB" id="1747031at2759"/>
<evidence type="ECO:0000256" key="8">
    <source>
        <dbReference type="ARBA" id="ARBA00023128"/>
    </source>
</evidence>
<evidence type="ECO:0000256" key="2">
    <source>
        <dbReference type="ARBA" id="ARBA00006375"/>
    </source>
</evidence>
<evidence type="ECO:0000256" key="1">
    <source>
        <dbReference type="ARBA" id="ARBA00004448"/>
    </source>
</evidence>
<gene>
    <name evidence="12" type="ORF">MAM1_0003d00312</name>
</gene>
<keyword evidence="3 11" id="KW-0813">Transport</keyword>
<comment type="subcellular location">
    <subcellularLocation>
        <location evidence="1">Mitochondrion inner membrane</location>
        <topology evidence="1">Multi-pass membrane protein</topology>
    </subcellularLocation>
</comment>
<keyword evidence="7" id="KW-1133">Transmembrane helix</keyword>
<evidence type="ECO:0000313" key="12">
    <source>
        <dbReference type="EMBL" id="GAN00886.1"/>
    </source>
</evidence>
<evidence type="ECO:0000256" key="10">
    <source>
        <dbReference type="PROSITE-ProRule" id="PRU00282"/>
    </source>
</evidence>
<evidence type="ECO:0000256" key="4">
    <source>
        <dbReference type="ARBA" id="ARBA00022692"/>
    </source>
</evidence>
<dbReference type="Proteomes" id="UP000053815">
    <property type="component" value="Unassembled WGS sequence"/>
</dbReference>
<dbReference type="PANTHER" id="PTHR45760:SF2">
    <property type="entry name" value="FI19922P1-RELATED"/>
    <property type="match status" value="1"/>
</dbReference>
<accession>A0A0C9LZT1</accession>
<dbReference type="EMBL" id="DF836292">
    <property type="protein sequence ID" value="GAN00886.1"/>
    <property type="molecule type" value="Genomic_DNA"/>
</dbReference>
<dbReference type="SUPFAM" id="SSF103506">
    <property type="entry name" value="Mitochondrial carrier"/>
    <property type="match status" value="1"/>
</dbReference>
<keyword evidence="6" id="KW-0999">Mitochondrion inner membrane</keyword>